<dbReference type="InParanoid" id="D8UDB4"/>
<dbReference type="AlphaFoldDB" id="D8UDB4"/>
<reference evidence="1 2" key="1">
    <citation type="journal article" date="2010" name="Science">
        <title>Genomic analysis of organismal complexity in the multicellular green alga Volvox carteri.</title>
        <authorList>
            <person name="Prochnik S.E."/>
            <person name="Umen J."/>
            <person name="Nedelcu A.M."/>
            <person name="Hallmann A."/>
            <person name="Miller S.M."/>
            <person name="Nishii I."/>
            <person name="Ferris P."/>
            <person name="Kuo A."/>
            <person name="Mitros T."/>
            <person name="Fritz-Laylin L.K."/>
            <person name="Hellsten U."/>
            <person name="Chapman J."/>
            <person name="Simakov O."/>
            <person name="Rensing S.A."/>
            <person name="Terry A."/>
            <person name="Pangilinan J."/>
            <person name="Kapitonov V."/>
            <person name="Jurka J."/>
            <person name="Salamov A."/>
            <person name="Shapiro H."/>
            <person name="Schmutz J."/>
            <person name="Grimwood J."/>
            <person name="Lindquist E."/>
            <person name="Lucas S."/>
            <person name="Grigoriev I.V."/>
            <person name="Schmitt R."/>
            <person name="Kirk D."/>
            <person name="Rokhsar D.S."/>
        </authorList>
    </citation>
    <scope>NUCLEOTIDE SEQUENCE [LARGE SCALE GENOMIC DNA]</scope>
    <source>
        <strain evidence="2">f. Nagariensis / Eve</strain>
    </source>
</reference>
<accession>D8UDB4</accession>
<keyword evidence="2" id="KW-1185">Reference proteome</keyword>
<evidence type="ECO:0000313" key="1">
    <source>
        <dbReference type="EMBL" id="EFJ42280.1"/>
    </source>
</evidence>
<name>D8UDB4_VOLCA</name>
<dbReference type="RefSeq" id="XP_002956678.1">
    <property type="nucleotide sequence ID" value="XM_002956632.1"/>
</dbReference>
<evidence type="ECO:0000313" key="2">
    <source>
        <dbReference type="Proteomes" id="UP000001058"/>
    </source>
</evidence>
<dbReference type="KEGG" id="vcn:VOLCADRAFT_119468"/>
<gene>
    <name evidence="1" type="ORF">VOLCADRAFT_119468</name>
</gene>
<protein>
    <submittedName>
        <fullName evidence="1">Uncharacterized protein</fullName>
    </submittedName>
</protein>
<sequence length="88" mass="9735">MACNFRLTISVFMAYASQAEPRARVGDGSRDVPASLRCRKAVRKAADETEKLAPRPPARECGLVRQMQQGPEFTRADTLPEFTGILKP</sequence>
<dbReference type="EMBL" id="GL378384">
    <property type="protein sequence ID" value="EFJ42280.1"/>
    <property type="molecule type" value="Genomic_DNA"/>
</dbReference>
<organism evidence="2">
    <name type="scientific">Volvox carteri f. nagariensis</name>
    <dbReference type="NCBI Taxonomy" id="3068"/>
    <lineage>
        <taxon>Eukaryota</taxon>
        <taxon>Viridiplantae</taxon>
        <taxon>Chlorophyta</taxon>
        <taxon>core chlorophytes</taxon>
        <taxon>Chlorophyceae</taxon>
        <taxon>CS clade</taxon>
        <taxon>Chlamydomonadales</taxon>
        <taxon>Volvocaceae</taxon>
        <taxon>Volvox</taxon>
    </lineage>
</organism>
<proteinExistence type="predicted"/>
<dbReference type="Proteomes" id="UP000001058">
    <property type="component" value="Unassembled WGS sequence"/>
</dbReference>
<dbReference type="GeneID" id="9619967"/>